<dbReference type="Gene3D" id="3.90.870.20">
    <property type="entry name" value="Carbamoyltransferase, C-terminal domain"/>
    <property type="match status" value="1"/>
</dbReference>
<dbReference type="GO" id="GO:0016740">
    <property type="term" value="F:transferase activity"/>
    <property type="evidence" value="ECO:0007669"/>
    <property type="project" value="UniProtKB-KW"/>
</dbReference>
<dbReference type="AlphaFoldDB" id="A0A547Q6P4"/>
<protein>
    <submittedName>
        <fullName evidence="4">Carbamoyltransferase</fullName>
    </submittedName>
</protein>
<dbReference type="OrthoDB" id="9780777at2"/>
<organism evidence="4 5">
    <name type="scientific">Palleronia caenipelagi</name>
    <dbReference type="NCBI Taxonomy" id="2489174"/>
    <lineage>
        <taxon>Bacteria</taxon>
        <taxon>Pseudomonadati</taxon>
        <taxon>Pseudomonadota</taxon>
        <taxon>Alphaproteobacteria</taxon>
        <taxon>Rhodobacterales</taxon>
        <taxon>Roseobacteraceae</taxon>
        <taxon>Palleronia</taxon>
    </lineage>
</organism>
<dbReference type="PANTHER" id="PTHR34847:SF1">
    <property type="entry name" value="NODULATION PROTEIN U"/>
    <property type="match status" value="1"/>
</dbReference>
<comment type="similarity">
    <text evidence="1">Belongs to the NodU/CmcH family.</text>
</comment>
<gene>
    <name evidence="4" type="ORF">FEV53_06715</name>
</gene>
<evidence type="ECO:0000313" key="5">
    <source>
        <dbReference type="Proteomes" id="UP000318590"/>
    </source>
</evidence>
<keyword evidence="4" id="KW-0808">Transferase</keyword>
<feature type="domain" description="Carbamoyltransferase" evidence="2">
    <location>
        <begin position="49"/>
        <end position="399"/>
    </location>
</feature>
<keyword evidence="5" id="KW-1185">Reference proteome</keyword>
<dbReference type="SUPFAM" id="SSF53067">
    <property type="entry name" value="Actin-like ATPase domain"/>
    <property type="match status" value="1"/>
</dbReference>
<dbReference type="EMBL" id="VFSV01000008">
    <property type="protein sequence ID" value="TRD22057.1"/>
    <property type="molecule type" value="Genomic_DNA"/>
</dbReference>
<comment type="caution">
    <text evidence="4">The sequence shown here is derived from an EMBL/GenBank/DDBJ whole genome shotgun (WGS) entry which is preliminary data.</text>
</comment>
<dbReference type="InterPro" id="IPR003696">
    <property type="entry name" value="Carbtransf_dom"/>
</dbReference>
<evidence type="ECO:0000313" key="4">
    <source>
        <dbReference type="EMBL" id="TRD22057.1"/>
    </source>
</evidence>
<dbReference type="Pfam" id="PF02543">
    <property type="entry name" value="Carbam_trans_N"/>
    <property type="match status" value="1"/>
</dbReference>
<dbReference type="InterPro" id="IPR043129">
    <property type="entry name" value="ATPase_NBD"/>
</dbReference>
<dbReference type="Proteomes" id="UP000318590">
    <property type="component" value="Unassembled WGS sequence"/>
</dbReference>
<proteinExistence type="inferred from homology"/>
<evidence type="ECO:0000259" key="2">
    <source>
        <dbReference type="Pfam" id="PF02543"/>
    </source>
</evidence>
<dbReference type="Pfam" id="PF16861">
    <property type="entry name" value="Carbam_trans_C"/>
    <property type="match status" value="1"/>
</dbReference>
<sequence>MAGPASGEEIPIAGGLLRRIAPKCASPRRQTLYTVGRNNEWRRSMTYTLGLATMDNSAAALFHDGRLIAAVEQERLSRIKNDGALPFLAIEECLTMAGITASQIDRIAVYWQPWRVASRGVQTLRKMAGSSNARSAILGRLRHIMGQGDAEEDPRSSWSDLFRLRKHLTGHFGPLNARISYHDHHLCHQLYAEQMRDWDEFVSLSYDGGGETNSTVLSTVRGGRRETVSRHRWPNSLGHYYSFFTGFLGFTMLEGEYKMMGLAPYGTPRYADALKAHALHLEPGGRYRLNTALCDYHAALKGHFPAEAEELFGPRRQPDADPSPEHVDLATSVQQVHEDALIHLFEPLRERAPELRKLVISGGCALNVTANGRLLADGIFDEIIIPPAPHDAGCAIGAGLADLAARSVSPETETVRSPYLGAAYDRSRIEAAMTAAGVTPPPPRSDADLARDTAQALADGLVVAWFQGRSEFGPRALGARSFLADPRRDAVREELNQKIKKRELFRPFAPSVAEEAASRFFEIDQPSPYMNIVAKVRPEMASVIPAVTHVDGTARVHTVSPEANPIYHALLTAFGDLTGVPVLLNTSFNIQEPIVHTPEDALATFRASGVDVLALGPYLIRRADLS</sequence>
<accession>A0A547Q6P4</accession>
<dbReference type="PANTHER" id="PTHR34847">
    <property type="entry name" value="NODULATION PROTEIN U"/>
    <property type="match status" value="1"/>
</dbReference>
<feature type="domain" description="Carbamoyltransferase C-terminal" evidence="3">
    <location>
        <begin position="454"/>
        <end position="622"/>
    </location>
</feature>
<evidence type="ECO:0000256" key="1">
    <source>
        <dbReference type="ARBA" id="ARBA00006129"/>
    </source>
</evidence>
<evidence type="ECO:0000259" key="3">
    <source>
        <dbReference type="Pfam" id="PF16861"/>
    </source>
</evidence>
<dbReference type="Gene3D" id="3.30.420.40">
    <property type="match status" value="2"/>
</dbReference>
<dbReference type="InterPro" id="IPR051338">
    <property type="entry name" value="NodU/CmcH_Carbamoyltrnsfr"/>
</dbReference>
<dbReference type="InterPro" id="IPR038152">
    <property type="entry name" value="Carbam_trans_C_sf"/>
</dbReference>
<dbReference type="InterPro" id="IPR031730">
    <property type="entry name" value="Carbam_trans_C"/>
</dbReference>
<reference evidence="4 5" key="1">
    <citation type="submission" date="2019-06" db="EMBL/GenBank/DDBJ databases">
        <title>Paenimaribius caenipelagi gen. nov., sp. nov., isolated from a tidal flat.</title>
        <authorList>
            <person name="Yoon J.-H."/>
        </authorList>
    </citation>
    <scope>NUCLEOTIDE SEQUENCE [LARGE SCALE GENOMIC DNA]</scope>
    <source>
        <strain evidence="4 5">JBTF-M29</strain>
    </source>
</reference>
<name>A0A547Q6P4_9RHOB</name>